<evidence type="ECO:0000313" key="1">
    <source>
        <dbReference type="EMBL" id="CDM34268.1"/>
    </source>
</evidence>
<name>W6QC71_PENRF</name>
<evidence type="ECO:0000313" key="2">
    <source>
        <dbReference type="Proteomes" id="UP000030686"/>
    </source>
</evidence>
<reference evidence="1" key="1">
    <citation type="journal article" date="2014" name="Nat. Commun.">
        <title>Multiple recent horizontal transfers of a large genomic region in cheese making fungi.</title>
        <authorList>
            <person name="Cheeseman K."/>
            <person name="Ropars J."/>
            <person name="Renault P."/>
            <person name="Dupont J."/>
            <person name="Gouzy J."/>
            <person name="Branca A."/>
            <person name="Abraham A.L."/>
            <person name="Ceppi M."/>
            <person name="Conseiller E."/>
            <person name="Debuchy R."/>
            <person name="Malagnac F."/>
            <person name="Goarin A."/>
            <person name="Silar P."/>
            <person name="Lacoste S."/>
            <person name="Sallet E."/>
            <person name="Bensimon A."/>
            <person name="Giraud T."/>
            <person name="Brygoo Y."/>
        </authorList>
    </citation>
    <scope>NUCLEOTIDE SEQUENCE [LARGE SCALE GENOMIC DNA]</scope>
    <source>
        <strain evidence="1">FM164</strain>
    </source>
</reference>
<sequence>MACPSTRNIEDWLKDLSQLRQRCQIWVQRELENKCSNPVEWKEGDVPGFNPGILSSQEDLASLRTWKVTNPPDRKSIEAEVGVDINQCKWNPKNVRLSDAGVIYALLTLPAGYRIQHLAYDLDDRGDNNQRTLVAWKGVYVFTGGYNDAGWLLADSYPAGGQPFFQAGLVVASSHVKTFDVLNFQLIEFYGYLLTGATGSYSGVAVMFGILSCACRAERICIPEDGSSLWLQRLIGPGADATNMNEAIQRGQWLSTAWKNKLSPDAEFKTNDFINFIGIKWGNMPIHTNKTCRKRKKPDSGNEIQDSLQISLHPSPARAETVVGISHDRPVRDSDNSLTFKTLWTELTAVESPPKYWELFTAVGIMETMYQRWRHNHMAVKMVQHNISPSEATVIRDLMQTLSPRLSFLILGIKQQVNVLEGGFVKWAYMNFYSYFRTLALRSLEITQPFMKLERQEESDSGPQQYTEIQGMKF</sequence>
<dbReference type="AlphaFoldDB" id="W6QC71"/>
<proteinExistence type="predicted"/>
<keyword evidence="2" id="KW-1185">Reference proteome</keyword>
<dbReference type="EMBL" id="HG792017">
    <property type="protein sequence ID" value="CDM34268.1"/>
    <property type="molecule type" value="Genomic_DNA"/>
</dbReference>
<dbReference type="Proteomes" id="UP000030686">
    <property type="component" value="Unassembled WGS sequence"/>
</dbReference>
<protein>
    <submittedName>
        <fullName evidence="1">Uncharacterized protein</fullName>
    </submittedName>
</protein>
<accession>W6QC71</accession>
<organism evidence="1 2">
    <name type="scientific">Penicillium roqueforti (strain FM164)</name>
    <dbReference type="NCBI Taxonomy" id="1365484"/>
    <lineage>
        <taxon>Eukaryota</taxon>
        <taxon>Fungi</taxon>
        <taxon>Dikarya</taxon>
        <taxon>Ascomycota</taxon>
        <taxon>Pezizomycotina</taxon>
        <taxon>Eurotiomycetes</taxon>
        <taxon>Eurotiomycetidae</taxon>
        <taxon>Eurotiales</taxon>
        <taxon>Aspergillaceae</taxon>
        <taxon>Penicillium</taxon>
    </lineage>
</organism>
<gene>
    <name evidence="1" type="ORF">PROQFM164_S03g000992</name>
</gene>
<dbReference type="OMA" id="ESPPKYW"/>
<dbReference type="OrthoDB" id="4368277at2759"/>